<dbReference type="EMBL" id="BMAO01022612">
    <property type="protein sequence ID" value="GFQ83105.1"/>
    <property type="molecule type" value="Genomic_DNA"/>
</dbReference>
<evidence type="ECO:0000313" key="4">
    <source>
        <dbReference type="Proteomes" id="UP000887116"/>
    </source>
</evidence>
<keyword evidence="2" id="KW-0472">Membrane</keyword>
<comment type="caution">
    <text evidence="3">The sequence shown here is derived from an EMBL/GenBank/DDBJ whole genome shotgun (WGS) entry which is preliminary data.</text>
</comment>
<reference evidence="3" key="1">
    <citation type="submission" date="2020-07" db="EMBL/GenBank/DDBJ databases">
        <title>Multicomponent nature underlies the extraordinary mechanical properties of spider dragline silk.</title>
        <authorList>
            <person name="Kono N."/>
            <person name="Nakamura H."/>
            <person name="Mori M."/>
            <person name="Yoshida Y."/>
            <person name="Ohtoshi R."/>
            <person name="Malay A.D."/>
            <person name="Moran D.A.P."/>
            <person name="Tomita M."/>
            <person name="Numata K."/>
            <person name="Arakawa K."/>
        </authorList>
    </citation>
    <scope>NUCLEOTIDE SEQUENCE</scope>
</reference>
<protein>
    <submittedName>
        <fullName evidence="3">Uncharacterized protein</fullName>
    </submittedName>
</protein>
<evidence type="ECO:0000256" key="1">
    <source>
        <dbReference type="SAM" id="MobiDB-lite"/>
    </source>
</evidence>
<keyword evidence="2" id="KW-1133">Transmembrane helix</keyword>
<sequence>TFVYRLECLRESSIIGITSTLEDFKSRGNRWIEVIFEEFTNITLDTKSLITLEKWIIKPQKNLSNSSEYYFSRTSVLIISISVHGNWSDTDLTFYYKEIEFRDYVIRSSKEAGEITPWVPEEGRKYRPNCVSVFHITKSRDMNASSIHLLLNKLDIDEGVGEYLLIGAGSNPFQGPPPLFISSPQYNREFKINDENAYIVFVAASTRTQYEGFNITWRYNGTKISVKDDNVISKHEDISESMPICIYNTSAALAEFNSKHFKINSTQVHIFRISGVIAKDVQSEDLKEGALYVMVKIQGSKEGTAAFKWNQLGDILNFYSDFFSEETRGFKINRCPDQSQKTRWTNVGLYAIVPVLCCLFLLIWTWKYNPLSNVFTKNLKMSIQAAPIEESDYILDSNACTIPKMYVTDDQDQQKSLEESSGEEQDSDLGKLFE</sequence>
<name>A0A8X6KQJ7_TRICU</name>
<keyword evidence="2" id="KW-0812">Transmembrane</keyword>
<proteinExistence type="predicted"/>
<feature type="transmembrane region" description="Helical" evidence="2">
    <location>
        <begin position="347"/>
        <end position="366"/>
    </location>
</feature>
<feature type="region of interest" description="Disordered" evidence="1">
    <location>
        <begin position="410"/>
        <end position="434"/>
    </location>
</feature>
<gene>
    <name evidence="3" type="primary">X975_02508</name>
    <name evidence="3" type="ORF">TNCT_206921</name>
</gene>
<evidence type="ECO:0000256" key="2">
    <source>
        <dbReference type="SAM" id="Phobius"/>
    </source>
</evidence>
<dbReference type="Proteomes" id="UP000887116">
    <property type="component" value="Unassembled WGS sequence"/>
</dbReference>
<evidence type="ECO:0000313" key="3">
    <source>
        <dbReference type="EMBL" id="GFQ83105.1"/>
    </source>
</evidence>
<dbReference type="OrthoDB" id="6417444at2759"/>
<organism evidence="3 4">
    <name type="scientific">Trichonephila clavata</name>
    <name type="common">Joro spider</name>
    <name type="synonym">Nephila clavata</name>
    <dbReference type="NCBI Taxonomy" id="2740835"/>
    <lineage>
        <taxon>Eukaryota</taxon>
        <taxon>Metazoa</taxon>
        <taxon>Ecdysozoa</taxon>
        <taxon>Arthropoda</taxon>
        <taxon>Chelicerata</taxon>
        <taxon>Arachnida</taxon>
        <taxon>Araneae</taxon>
        <taxon>Araneomorphae</taxon>
        <taxon>Entelegynae</taxon>
        <taxon>Araneoidea</taxon>
        <taxon>Nephilidae</taxon>
        <taxon>Trichonephila</taxon>
    </lineage>
</organism>
<accession>A0A8X6KQJ7</accession>
<dbReference type="AlphaFoldDB" id="A0A8X6KQJ7"/>
<feature type="non-terminal residue" evidence="3">
    <location>
        <position position="434"/>
    </location>
</feature>
<keyword evidence="4" id="KW-1185">Reference proteome</keyword>